<proteinExistence type="predicted"/>
<accession>A0ABQ5IBI3</accession>
<comment type="caution">
    <text evidence="1">The sequence shown here is derived from an EMBL/GenBank/DDBJ whole genome shotgun (WGS) entry which is preliminary data.</text>
</comment>
<dbReference type="EMBL" id="BQNB010020583">
    <property type="protein sequence ID" value="GJT97475.1"/>
    <property type="molecule type" value="Genomic_DNA"/>
</dbReference>
<evidence type="ECO:0000313" key="2">
    <source>
        <dbReference type="Proteomes" id="UP001151760"/>
    </source>
</evidence>
<reference evidence="1" key="1">
    <citation type="journal article" date="2022" name="Int. J. Mol. Sci.">
        <title>Draft Genome of Tanacetum Coccineum: Genomic Comparison of Closely Related Tanacetum-Family Plants.</title>
        <authorList>
            <person name="Yamashiro T."/>
            <person name="Shiraishi A."/>
            <person name="Nakayama K."/>
            <person name="Satake H."/>
        </authorList>
    </citation>
    <scope>NUCLEOTIDE SEQUENCE</scope>
</reference>
<organism evidence="1 2">
    <name type="scientific">Tanacetum coccineum</name>
    <dbReference type="NCBI Taxonomy" id="301880"/>
    <lineage>
        <taxon>Eukaryota</taxon>
        <taxon>Viridiplantae</taxon>
        <taxon>Streptophyta</taxon>
        <taxon>Embryophyta</taxon>
        <taxon>Tracheophyta</taxon>
        <taxon>Spermatophyta</taxon>
        <taxon>Magnoliopsida</taxon>
        <taxon>eudicotyledons</taxon>
        <taxon>Gunneridae</taxon>
        <taxon>Pentapetalae</taxon>
        <taxon>asterids</taxon>
        <taxon>campanulids</taxon>
        <taxon>Asterales</taxon>
        <taxon>Asteraceae</taxon>
        <taxon>Asteroideae</taxon>
        <taxon>Anthemideae</taxon>
        <taxon>Anthemidinae</taxon>
        <taxon>Tanacetum</taxon>
    </lineage>
</organism>
<name>A0ABQ5IBI3_9ASTR</name>
<keyword evidence="2" id="KW-1185">Reference proteome</keyword>
<protein>
    <submittedName>
        <fullName evidence="1">Uncharacterized protein</fullName>
    </submittedName>
</protein>
<sequence length="449" mass="50875">MCKSDVELEYHLEEVFKATNDQLDWHNPEGRSYPHDLSKLLPLILDVRGRQIIPYDHFINNDLEYLKGGSLSRKYTTSVTKTKAADYGHVKWIEDKIPRSTWSKGKLMNLNMDERFVLNVALRMYTRRIVIQERVEDLQLAVESYQKKINLTKPNTYRSDISKKTPYTTYHDIQGIIYQDDMDRNRLMRTDELHKFSDGTLNYVRTSLNDIATGIQMEYLPKKKKILTSAGNPVKEILLKLNLPDHRKLKDGGEGVIFLSSFSLCSVTNISSPILTVLGIPVISEYFHANISALSLSSVTNFCLNCVGSCLPILTACLGASPMVIRRIVSPKGLTCSLKNPESDAEGSQVVKDLRSENAQVSEELSMLREVSDSAEDSQKKLSEELDGLRPSVEEVKRLDVEDYNPDAKNIFDEAGEAFYKLEFPYISLLVEKVDQSLKLLAVVDPPTI</sequence>
<gene>
    <name evidence="1" type="ORF">Tco_1092993</name>
</gene>
<evidence type="ECO:0000313" key="1">
    <source>
        <dbReference type="EMBL" id="GJT97475.1"/>
    </source>
</evidence>
<reference evidence="1" key="2">
    <citation type="submission" date="2022-01" db="EMBL/GenBank/DDBJ databases">
        <authorList>
            <person name="Yamashiro T."/>
            <person name="Shiraishi A."/>
            <person name="Satake H."/>
            <person name="Nakayama K."/>
        </authorList>
    </citation>
    <scope>NUCLEOTIDE SEQUENCE</scope>
</reference>
<dbReference type="Proteomes" id="UP001151760">
    <property type="component" value="Unassembled WGS sequence"/>
</dbReference>